<sequence length="287" mass="32456">MEDEISSFFESSPPQKNMEEILENLNEFIKLNSSSQGGRRIVCVTSGGTTVPLEQRCVRYIDNFSSGNRGAASTENFVKAGYAVIFLYRRGTCQPYCRSLPDDPFLECFEFPDKTNIQGSLLKLPFSTIYEYLQMLRLIAEALKDVGPCSMFYLAAAVSDFYVPWKSMTEHKIESGSGPLDIRLAQVPKMLSVLRSNWAPKAFCISFKLETDSKILMEKATKALRKYKVHAVVANELSTRKEEVVVVSSSGNVVVRRECDKPESFVEDNLIRLIVDRHSTYIKESHN</sequence>
<dbReference type="Pfam" id="PF04127">
    <property type="entry name" value="DFP"/>
    <property type="match status" value="1"/>
</dbReference>
<dbReference type="InterPro" id="IPR007085">
    <property type="entry name" value="DNA/pantothenate-metab_flavo_C"/>
</dbReference>
<accession>A0A8T2D8N3</accession>
<proteinExistence type="predicted"/>
<evidence type="ECO:0000313" key="2">
    <source>
        <dbReference type="EMBL" id="KAG7607809.1"/>
    </source>
</evidence>
<dbReference type="PANTHER" id="PTHR12290">
    <property type="entry name" value="CORNICHON-RELATED"/>
    <property type="match status" value="1"/>
</dbReference>
<organism evidence="2 3">
    <name type="scientific">Arabidopsis suecica</name>
    <name type="common">Swedish thale-cress</name>
    <name type="synonym">Cardaminopsis suecica</name>
    <dbReference type="NCBI Taxonomy" id="45249"/>
    <lineage>
        <taxon>Eukaryota</taxon>
        <taxon>Viridiplantae</taxon>
        <taxon>Streptophyta</taxon>
        <taxon>Embryophyta</taxon>
        <taxon>Tracheophyta</taxon>
        <taxon>Spermatophyta</taxon>
        <taxon>Magnoliopsida</taxon>
        <taxon>eudicotyledons</taxon>
        <taxon>Gunneridae</taxon>
        <taxon>Pentapetalae</taxon>
        <taxon>rosids</taxon>
        <taxon>malvids</taxon>
        <taxon>Brassicales</taxon>
        <taxon>Brassicaceae</taxon>
        <taxon>Camelineae</taxon>
        <taxon>Arabidopsis</taxon>
    </lineage>
</organism>
<dbReference type="AlphaFoldDB" id="A0A8T2D8N3"/>
<dbReference type="EMBL" id="JAEFBJ010000005">
    <property type="protein sequence ID" value="KAG7607809.1"/>
    <property type="molecule type" value="Genomic_DNA"/>
</dbReference>
<gene>
    <name evidence="2" type="ORF">ISN44_As05g001180</name>
</gene>
<reference evidence="2 3" key="1">
    <citation type="submission" date="2020-12" db="EMBL/GenBank/DDBJ databases">
        <title>Concerted genomic and epigenomic changes stabilize Arabidopsis allopolyploids.</title>
        <authorList>
            <person name="Chen Z."/>
        </authorList>
    </citation>
    <scope>NUCLEOTIDE SEQUENCE [LARGE SCALE GENOMIC DNA]</scope>
    <source>
        <strain evidence="2">As9502</strain>
        <tissue evidence="2">Leaf</tissue>
    </source>
</reference>
<feature type="domain" description="DNA/pantothenate metabolism flavoprotein C-terminal" evidence="1">
    <location>
        <begin position="139"/>
        <end position="243"/>
    </location>
</feature>
<dbReference type="Proteomes" id="UP000694251">
    <property type="component" value="Chromosome 5"/>
</dbReference>
<protein>
    <submittedName>
        <fullName evidence="2">DNA/pantothenate metabolism flavoprotein C-terminal</fullName>
    </submittedName>
</protein>
<comment type="caution">
    <text evidence="2">The sequence shown here is derived from an EMBL/GenBank/DDBJ whole genome shotgun (WGS) entry which is preliminary data.</text>
</comment>
<name>A0A8T2D8N3_ARASU</name>
<evidence type="ECO:0000313" key="3">
    <source>
        <dbReference type="Proteomes" id="UP000694251"/>
    </source>
</evidence>
<evidence type="ECO:0000259" key="1">
    <source>
        <dbReference type="Pfam" id="PF04127"/>
    </source>
</evidence>
<dbReference type="OrthoDB" id="70224at2759"/>
<keyword evidence="3" id="KW-1185">Reference proteome</keyword>